<keyword evidence="1" id="KW-0805">Transcription regulation</keyword>
<evidence type="ECO:0000256" key="1">
    <source>
        <dbReference type="ARBA" id="ARBA00023015"/>
    </source>
</evidence>
<dbReference type="InterPro" id="IPR050204">
    <property type="entry name" value="AraC_XylS_family_regulators"/>
</dbReference>
<evidence type="ECO:0000256" key="2">
    <source>
        <dbReference type="ARBA" id="ARBA00023125"/>
    </source>
</evidence>
<keyword evidence="6" id="KW-1185">Reference proteome</keyword>
<dbReference type="PANTHER" id="PTHR46796">
    <property type="entry name" value="HTH-TYPE TRANSCRIPTIONAL ACTIVATOR RHAS-RELATED"/>
    <property type="match status" value="1"/>
</dbReference>
<dbReference type="EMBL" id="BMKK01000003">
    <property type="protein sequence ID" value="GGD55078.1"/>
    <property type="molecule type" value="Genomic_DNA"/>
</dbReference>
<name>A0A916YPL5_9BACT</name>
<evidence type="ECO:0000313" key="5">
    <source>
        <dbReference type="EMBL" id="GGD55078.1"/>
    </source>
</evidence>
<keyword evidence="2" id="KW-0238">DNA-binding</keyword>
<dbReference type="Pfam" id="PF12833">
    <property type="entry name" value="HTH_18"/>
    <property type="match status" value="1"/>
</dbReference>
<dbReference type="Proteomes" id="UP000609064">
    <property type="component" value="Unassembled WGS sequence"/>
</dbReference>
<reference evidence="5" key="2">
    <citation type="submission" date="2020-09" db="EMBL/GenBank/DDBJ databases">
        <authorList>
            <person name="Sun Q."/>
            <person name="Zhou Y."/>
        </authorList>
    </citation>
    <scope>NUCLEOTIDE SEQUENCE</scope>
    <source>
        <strain evidence="5">CGMCC 1.15958</strain>
    </source>
</reference>
<evidence type="ECO:0000313" key="6">
    <source>
        <dbReference type="Proteomes" id="UP000609064"/>
    </source>
</evidence>
<reference evidence="5" key="1">
    <citation type="journal article" date="2014" name="Int. J. Syst. Evol. Microbiol.">
        <title>Complete genome sequence of Corynebacterium casei LMG S-19264T (=DSM 44701T), isolated from a smear-ripened cheese.</title>
        <authorList>
            <consortium name="US DOE Joint Genome Institute (JGI-PGF)"/>
            <person name="Walter F."/>
            <person name="Albersmeier A."/>
            <person name="Kalinowski J."/>
            <person name="Ruckert C."/>
        </authorList>
    </citation>
    <scope>NUCLEOTIDE SEQUENCE</scope>
    <source>
        <strain evidence="5">CGMCC 1.15958</strain>
    </source>
</reference>
<proteinExistence type="predicted"/>
<keyword evidence="3" id="KW-0804">Transcription</keyword>
<dbReference type="InterPro" id="IPR018060">
    <property type="entry name" value="HTH_AraC"/>
</dbReference>
<feature type="domain" description="HTH araC/xylS-type" evidence="4">
    <location>
        <begin position="164"/>
        <end position="262"/>
    </location>
</feature>
<dbReference type="SMART" id="SM00342">
    <property type="entry name" value="HTH_ARAC"/>
    <property type="match status" value="1"/>
</dbReference>
<dbReference type="GO" id="GO:0003700">
    <property type="term" value="F:DNA-binding transcription factor activity"/>
    <property type="evidence" value="ECO:0007669"/>
    <property type="project" value="InterPro"/>
</dbReference>
<evidence type="ECO:0000259" key="4">
    <source>
        <dbReference type="PROSITE" id="PS01124"/>
    </source>
</evidence>
<dbReference type="AlphaFoldDB" id="A0A916YPL5"/>
<gene>
    <name evidence="5" type="ORF">GCM10011514_19100</name>
</gene>
<accession>A0A916YPL5</accession>
<evidence type="ECO:0000256" key="3">
    <source>
        <dbReference type="ARBA" id="ARBA00023163"/>
    </source>
</evidence>
<dbReference type="Pfam" id="PF20240">
    <property type="entry name" value="DUF6597"/>
    <property type="match status" value="1"/>
</dbReference>
<comment type="caution">
    <text evidence="5">The sequence shown here is derived from an EMBL/GenBank/DDBJ whole genome shotgun (WGS) entry which is preliminary data.</text>
</comment>
<dbReference type="RefSeq" id="WP_188765834.1">
    <property type="nucleotide sequence ID" value="NZ_BMKK01000003.1"/>
</dbReference>
<dbReference type="Gene3D" id="1.10.10.60">
    <property type="entry name" value="Homeodomain-like"/>
    <property type="match status" value="1"/>
</dbReference>
<dbReference type="GO" id="GO:0043565">
    <property type="term" value="F:sequence-specific DNA binding"/>
    <property type="evidence" value="ECO:0007669"/>
    <property type="project" value="InterPro"/>
</dbReference>
<dbReference type="PROSITE" id="PS01124">
    <property type="entry name" value="HTH_ARAC_FAMILY_2"/>
    <property type="match status" value="1"/>
</dbReference>
<sequence>MIFKHITPSAHLQSFVKRYLLIHFKVNDPNISFIKPYTPSPEQCLTFDPRNTIKSVNEQTAEVVNRTANYISGQQISRLNLHIPNDYLMFKIVFQPGAMYQIFGVPLALMTDQHFDTESVIGNEMKGINEQMANAESYQTIVDIAEKYLWRKIKNRKKEANAVDKIGAILIDNPTSFSLDWLADQACWSPRNLERQFIERIGISPKLLSRISRFDKAFLLKQQNPTLDWLSVAIQTGYNDYQHLVKDFKYFAGVTPKVMLAIDQNSPERTLGLLPDVYTSSR</sequence>
<organism evidence="5 6">
    <name type="scientific">Emticicia aquatilis</name>
    <dbReference type="NCBI Taxonomy" id="1537369"/>
    <lineage>
        <taxon>Bacteria</taxon>
        <taxon>Pseudomonadati</taxon>
        <taxon>Bacteroidota</taxon>
        <taxon>Cytophagia</taxon>
        <taxon>Cytophagales</taxon>
        <taxon>Leadbetterellaceae</taxon>
        <taxon>Emticicia</taxon>
    </lineage>
</organism>
<protein>
    <submittedName>
        <fullName evidence="5">AraC family transcriptional regulator</fullName>
    </submittedName>
</protein>
<dbReference type="InterPro" id="IPR046532">
    <property type="entry name" value="DUF6597"/>
</dbReference>